<dbReference type="EMBL" id="AP023189">
    <property type="protein sequence ID" value="BCG26045.1"/>
    <property type="molecule type" value="Genomic_DNA"/>
</dbReference>
<dbReference type="Proteomes" id="UP000509383">
    <property type="component" value="Chromosome"/>
</dbReference>
<dbReference type="Pfam" id="PF22759">
    <property type="entry name" value="E217_GP41"/>
    <property type="match status" value="1"/>
</dbReference>
<evidence type="ECO:0000313" key="2">
    <source>
        <dbReference type="EMBL" id="GJN51224.1"/>
    </source>
</evidence>
<name>A0A6J4E9E1_9PSED</name>
<sequence length="286" mass="31272">MRQFGRQYRLVLGSEENGLVIDSLRVAFEFTKDIAETPNKAEIRIWNLNREHREWLYGSDFRKVWMWAGYSELRLLYAGDITAVALERKELDNVIVLTCNTGDTDLRQARVSTTLAAGSTADDHVKVAVASMTGTAPGQIVLPRQRPLPRGKVLSGLSRDVLSEVAAEQGADWSIQDGDLLLLPAGYVLDDQAVFLSQETGLIGAPKEIKGGGLELTCLIDPAPRIGGTVRLKSIESRYDGDYKIVAINSKGDVMEKDWYCVLSVIGGEFQKKDAAKTGKGGKGNG</sequence>
<dbReference type="InterPro" id="IPR054496">
    <property type="entry name" value="E217_GP41"/>
</dbReference>
<accession>A0A6J4E9E1</accession>
<reference evidence="1 3" key="1">
    <citation type="submission" date="2020-05" db="EMBL/GenBank/DDBJ databases">
        <title>Characterization of novel class B3 metallo-beta-lactamase from novel Pseudomonas species.</title>
        <authorList>
            <person name="Yamada K."/>
            <person name="Aoki K."/>
            <person name="Ishii Y."/>
        </authorList>
    </citation>
    <scope>NUCLEOTIDE SEQUENCE [LARGE SCALE GENOMIC DNA]</scope>
    <source>
        <strain evidence="1 3">TUM18999</strain>
        <strain evidence="2 4">TUM20286</strain>
    </source>
</reference>
<protein>
    <submittedName>
        <fullName evidence="1">Uncharacterized protein</fullName>
    </submittedName>
</protein>
<dbReference type="Proteomes" id="UP001054892">
    <property type="component" value="Unassembled WGS sequence"/>
</dbReference>
<evidence type="ECO:0000313" key="3">
    <source>
        <dbReference type="Proteomes" id="UP000509383"/>
    </source>
</evidence>
<keyword evidence="4" id="KW-1185">Reference proteome</keyword>
<dbReference type="AlphaFoldDB" id="A0A6J4E9E1"/>
<organism evidence="1 3">
    <name type="scientific">Pseudomonas tohonis</name>
    <dbReference type="NCBI Taxonomy" id="2725477"/>
    <lineage>
        <taxon>Bacteria</taxon>
        <taxon>Pseudomonadati</taxon>
        <taxon>Pseudomonadota</taxon>
        <taxon>Gammaproteobacteria</taxon>
        <taxon>Pseudomonadales</taxon>
        <taxon>Pseudomonadaceae</taxon>
        <taxon>Pseudomonas</taxon>
    </lineage>
</organism>
<dbReference type="NCBIfam" id="NF047561">
    <property type="entry name" value="orf58_phage_fam"/>
    <property type="match status" value="1"/>
</dbReference>
<dbReference type="KEGG" id="ptw:TUM18999_42360"/>
<evidence type="ECO:0000313" key="1">
    <source>
        <dbReference type="EMBL" id="BCG26045.1"/>
    </source>
</evidence>
<dbReference type="EMBL" id="BQKM01000001">
    <property type="protein sequence ID" value="GJN51224.1"/>
    <property type="molecule type" value="Genomic_DNA"/>
</dbReference>
<gene>
    <name evidence="1" type="ORF">TUM18999_42360</name>
    <name evidence="2" type="ORF">TUM20286_09760</name>
</gene>
<proteinExistence type="predicted"/>
<dbReference type="RefSeq" id="WP_173172338.1">
    <property type="nucleotide sequence ID" value="NZ_AP023189.1"/>
</dbReference>
<evidence type="ECO:0000313" key="4">
    <source>
        <dbReference type="Proteomes" id="UP001054892"/>
    </source>
</evidence>